<keyword evidence="2 6" id="KW-0479">Metal-binding</keyword>
<dbReference type="GO" id="GO:0004222">
    <property type="term" value="F:metalloendopeptidase activity"/>
    <property type="evidence" value="ECO:0007669"/>
    <property type="project" value="InterPro"/>
</dbReference>
<dbReference type="GO" id="GO:0006508">
    <property type="term" value="P:proteolysis"/>
    <property type="evidence" value="ECO:0007669"/>
    <property type="project" value="UniProtKB-KW"/>
</dbReference>
<feature type="domain" description="Peptidase M3A/M3B catalytic" evidence="7">
    <location>
        <begin position="115"/>
        <end position="488"/>
    </location>
</feature>
<dbReference type="GO" id="GO:0046872">
    <property type="term" value="F:metal ion binding"/>
    <property type="evidence" value="ECO:0007669"/>
    <property type="project" value="UniProtKB-UniRule"/>
</dbReference>
<evidence type="ECO:0000256" key="5">
    <source>
        <dbReference type="ARBA" id="ARBA00023049"/>
    </source>
</evidence>
<evidence type="ECO:0000256" key="6">
    <source>
        <dbReference type="RuleBase" id="RU003435"/>
    </source>
</evidence>
<accession>A0A1S9TJC0</accession>
<comment type="caution">
    <text evidence="8">The sequence shown here is derived from an EMBL/GenBank/DDBJ whole genome shotgun (WGS) entry which is preliminary data.</text>
</comment>
<proteinExistence type="inferred from homology"/>
<dbReference type="InterPro" id="IPR001567">
    <property type="entry name" value="Pept_M3A_M3B_dom"/>
</dbReference>
<keyword evidence="1 6" id="KW-0645">Protease</keyword>
<evidence type="ECO:0000259" key="7">
    <source>
        <dbReference type="Pfam" id="PF01432"/>
    </source>
</evidence>
<dbReference type="Gene3D" id="1.10.1370.30">
    <property type="match status" value="1"/>
</dbReference>
<evidence type="ECO:0000256" key="4">
    <source>
        <dbReference type="ARBA" id="ARBA00022833"/>
    </source>
</evidence>
<gene>
    <name evidence="8" type="ORF">BW897_24890</name>
</gene>
<keyword evidence="3 6" id="KW-0378">Hydrolase</keyword>
<organism evidence="8 9">
    <name type="scientific">Bacillus cereus</name>
    <dbReference type="NCBI Taxonomy" id="1396"/>
    <lineage>
        <taxon>Bacteria</taxon>
        <taxon>Bacillati</taxon>
        <taxon>Bacillota</taxon>
        <taxon>Bacilli</taxon>
        <taxon>Bacillales</taxon>
        <taxon>Bacillaceae</taxon>
        <taxon>Bacillus</taxon>
        <taxon>Bacillus cereus group</taxon>
    </lineage>
</organism>
<reference evidence="8 9" key="1">
    <citation type="submission" date="2017-01" db="EMBL/GenBank/DDBJ databases">
        <title>Bacillus cereus isolates.</title>
        <authorList>
            <person name="Beno S.M."/>
        </authorList>
    </citation>
    <scope>NUCLEOTIDE SEQUENCE [LARGE SCALE GENOMIC DNA]</scope>
    <source>
        <strain evidence="8 9">FSL H8-0485</strain>
    </source>
</reference>
<comment type="cofactor">
    <cofactor evidence="6">
        <name>Zn(2+)</name>
        <dbReference type="ChEBI" id="CHEBI:29105"/>
    </cofactor>
    <text evidence="6">Binds 1 zinc ion.</text>
</comment>
<keyword evidence="4 6" id="KW-0862">Zinc</keyword>
<evidence type="ECO:0000313" key="8">
    <source>
        <dbReference type="EMBL" id="OOR09997.1"/>
    </source>
</evidence>
<dbReference type="SUPFAM" id="SSF55486">
    <property type="entry name" value="Metalloproteases ('zincins'), catalytic domain"/>
    <property type="match status" value="1"/>
</dbReference>
<comment type="similarity">
    <text evidence="6">Belongs to the peptidase M3 family.</text>
</comment>
<evidence type="ECO:0000313" key="9">
    <source>
        <dbReference type="Proteomes" id="UP000190906"/>
    </source>
</evidence>
<keyword evidence="5 6" id="KW-0482">Metalloprotease</keyword>
<name>A0A1S9TJC0_BACCE</name>
<evidence type="ECO:0000256" key="2">
    <source>
        <dbReference type="ARBA" id="ARBA00022723"/>
    </source>
</evidence>
<evidence type="ECO:0000256" key="1">
    <source>
        <dbReference type="ARBA" id="ARBA00022670"/>
    </source>
</evidence>
<dbReference type="Proteomes" id="UP000190906">
    <property type="component" value="Unassembled WGS sequence"/>
</dbReference>
<evidence type="ECO:0000256" key="3">
    <source>
        <dbReference type="ARBA" id="ARBA00022801"/>
    </source>
</evidence>
<dbReference type="EMBL" id="MUAJ01000034">
    <property type="protein sequence ID" value="OOR09997.1"/>
    <property type="molecule type" value="Genomic_DNA"/>
</dbReference>
<sequence>MNSKRLNNTSVIECEKLLEGSLKKKCYVDELNAIRSIKGYGCNLPLLHEEQLSSIEFDDLEKELADERNPFILESKYYLYKEAFLEEEQVIEKYNEINQEVWSFILNKPLSTSSNPRKGGWIKIHEAVKENGTKFNDIMDNLISIRNRQKDCSEFTTYEEFHCKTNHKTVFSKEKFTLWNENLKKEIIPLTQEIYLEGARKEKLNSIGPWDLDSLEDVNFTEIQVDIQDYLEDILNVISRFDIEFAAHVRMLIDKGYIDFEYRENKYHGAFCQYLPFSKRSFISIQPSNSVEDIFYFIHELGHCYHNFLKNCIEDYEFRDTSTEINEVIAHYFESLIIFHLFNNQQDILKSYLLKTIISIPFNVVIHEFQKYLYENPNESMYKRNQVFLSLLKSFTHSNVNCEGYENELSYLWMMQDQIFETPFYNIEYAFSKIFSIYKLKMNQNTDLSVVMADFKSILLQGNQISSEELYTKLGGKMLLDNAEMKEMSEFVEKFLF</sequence>
<protein>
    <recommendedName>
        <fullName evidence="7">Peptidase M3A/M3B catalytic domain-containing protein</fullName>
    </recommendedName>
</protein>
<dbReference type="Pfam" id="PF01432">
    <property type="entry name" value="Peptidase_M3"/>
    <property type="match status" value="1"/>
</dbReference>
<dbReference type="RefSeq" id="WP_078205376.1">
    <property type="nucleotide sequence ID" value="NZ_MUAJ01000034.1"/>
</dbReference>
<dbReference type="AlphaFoldDB" id="A0A1S9TJC0"/>